<dbReference type="EMBL" id="OQ749652">
    <property type="protein sequence ID" value="WIC39743.1"/>
    <property type="molecule type" value="Genomic_DNA"/>
</dbReference>
<evidence type="ECO:0000313" key="2">
    <source>
        <dbReference type="Proteomes" id="UP001237988"/>
    </source>
</evidence>
<evidence type="ECO:0000313" key="1">
    <source>
        <dbReference type="EMBL" id="WIC39743.1"/>
    </source>
</evidence>
<dbReference type="Proteomes" id="UP001237988">
    <property type="component" value="Segment"/>
</dbReference>
<accession>A0AAF0RTJ8</accession>
<proteinExistence type="predicted"/>
<sequence length="180" mass="20512">MGMHKKNNEAVSEIREQMWRLARHNQIIEDEIYRMVIDAMAAFDDFLFPGQILSIVRQRIQSMEAATEYKENMTAAADSLSTREVAANLRLLGIVHPCGDGFEVLSWDSLKYLSSNYGWQMKQSRHISIQGARAKGLRVVPKNFGKEEITVEKNGIPFTVKVDKIGYKLVDTSKTFLRGE</sequence>
<organism evidence="1 2">
    <name type="scientific">Phage Phass-1</name>
    <dbReference type="NCBI Taxonomy" id="3043662"/>
    <lineage>
        <taxon>Viruses</taxon>
        <taxon>Duplodnaviria</taxon>
        <taxon>Heunggongvirae</taxon>
        <taxon>Uroviricota</taxon>
        <taxon>Caudoviricetes</taxon>
        <taxon>Caudoviricetes code 15 clade</taxon>
    </lineage>
</organism>
<protein>
    <submittedName>
        <fullName evidence="1">Uncharacterized protein</fullName>
    </submittedName>
</protein>
<reference evidence="1" key="1">
    <citation type="submission" date="2023-04" db="EMBL/GenBank/DDBJ databases">
        <title>Bacteriophage Phass-1 Discovered in the Human Gut Virome - the Founding Member of the Proposed New Family Phassviridae.</title>
        <authorList>
            <person name="Tikunov A.Y."/>
            <person name="Morozova V.V."/>
            <person name="Chechushkov A.V."/>
            <person name="Tikunova N.V."/>
        </authorList>
    </citation>
    <scope>NUCLEOTIDE SEQUENCE</scope>
</reference>
<name>A0AAF0RTJ8_9CAUD</name>